<comment type="caution">
    <text evidence="7">The sequence shown here is derived from an EMBL/GenBank/DDBJ whole genome shotgun (WGS) entry which is preliminary data.</text>
</comment>
<evidence type="ECO:0000256" key="4">
    <source>
        <dbReference type="SAM" id="Coils"/>
    </source>
</evidence>
<feature type="region of interest" description="Disordered" evidence="5">
    <location>
        <begin position="78"/>
        <end position="99"/>
    </location>
</feature>
<dbReference type="Pfam" id="PF24668">
    <property type="entry name" value="KH_Vigilin"/>
    <property type="match status" value="1"/>
</dbReference>
<dbReference type="InterPro" id="IPR057778">
    <property type="entry name" value="KH_Vigilin_N"/>
</dbReference>
<feature type="domain" description="K Homology" evidence="6">
    <location>
        <begin position="992"/>
        <end position="1063"/>
    </location>
</feature>
<dbReference type="InterPro" id="IPR036612">
    <property type="entry name" value="KH_dom_type_1_sf"/>
</dbReference>
<feature type="coiled-coil region" evidence="4">
    <location>
        <begin position="573"/>
        <end position="600"/>
    </location>
</feature>
<feature type="domain" description="K Homology" evidence="6">
    <location>
        <begin position="752"/>
        <end position="830"/>
    </location>
</feature>
<feature type="domain" description="K Homology" evidence="6">
    <location>
        <begin position="1178"/>
        <end position="1245"/>
    </location>
</feature>
<name>A0A1U7LWF5_NEOID</name>
<evidence type="ECO:0000259" key="6">
    <source>
        <dbReference type="SMART" id="SM00322"/>
    </source>
</evidence>
<dbReference type="SUPFAM" id="SSF54791">
    <property type="entry name" value="Eukaryotic type KH-domain (KH-domain type I)"/>
    <property type="match status" value="10"/>
</dbReference>
<dbReference type="Proteomes" id="UP000186594">
    <property type="component" value="Unassembled WGS sequence"/>
</dbReference>
<dbReference type="Pfam" id="PF22952">
    <property type="entry name" value="KH_11"/>
    <property type="match status" value="1"/>
</dbReference>
<dbReference type="GO" id="GO:0010494">
    <property type="term" value="C:cytoplasmic stress granule"/>
    <property type="evidence" value="ECO:0007669"/>
    <property type="project" value="EnsemblFungi"/>
</dbReference>
<feature type="domain" description="K Homology" evidence="6">
    <location>
        <begin position="272"/>
        <end position="346"/>
    </location>
</feature>
<feature type="compositionally biased region" description="Polar residues" evidence="5">
    <location>
        <begin position="85"/>
        <end position="95"/>
    </location>
</feature>
<dbReference type="PROSITE" id="PS50084">
    <property type="entry name" value="KH_TYPE_1"/>
    <property type="match status" value="10"/>
</dbReference>
<keyword evidence="1" id="KW-0677">Repeat</keyword>
<dbReference type="EMBL" id="LXFE01000138">
    <property type="protein sequence ID" value="OLL26903.1"/>
    <property type="molecule type" value="Genomic_DNA"/>
</dbReference>
<evidence type="ECO:0000256" key="3">
    <source>
        <dbReference type="PROSITE-ProRule" id="PRU00117"/>
    </source>
</evidence>
<dbReference type="OrthoDB" id="10027144at2759"/>
<feature type="region of interest" description="Disordered" evidence="5">
    <location>
        <begin position="211"/>
        <end position="242"/>
    </location>
</feature>
<proteinExistence type="predicted"/>
<dbReference type="Pfam" id="PF00013">
    <property type="entry name" value="KH_1"/>
    <property type="match status" value="8"/>
</dbReference>
<dbReference type="STRING" id="1198029.A0A1U7LWF5"/>
<feature type="domain" description="K Homology" evidence="6">
    <location>
        <begin position="351"/>
        <end position="419"/>
    </location>
</feature>
<feature type="domain" description="K Homology" evidence="6">
    <location>
        <begin position="911"/>
        <end position="988"/>
    </location>
</feature>
<dbReference type="Gene3D" id="3.30.1370.10">
    <property type="entry name" value="K Homology domain, type 1"/>
    <property type="match status" value="11"/>
</dbReference>
<gene>
    <name evidence="7" type="ORF">NEOLI_000709</name>
</gene>
<feature type="domain" description="K Homology" evidence="6">
    <location>
        <begin position="106"/>
        <end position="179"/>
    </location>
</feature>
<feature type="compositionally biased region" description="Polar residues" evidence="5">
    <location>
        <begin position="1"/>
        <end position="10"/>
    </location>
</feature>
<dbReference type="SMART" id="SM00322">
    <property type="entry name" value="KH"/>
    <property type="match status" value="12"/>
</dbReference>
<dbReference type="CDD" id="cd22408">
    <property type="entry name" value="KH-I_Vigilin_rpt4"/>
    <property type="match status" value="1"/>
</dbReference>
<sequence length="1265" mass="140182">MSAQIESILSETPDDNFSGVPDHVVRSDAEAANGRLDANEDQMHSATSSAGARDMDILSEDSFPSLGAPSALKANASWGAGKPAQQAQPSKTHITPQAVPHKAKPNISITHLFLESSQQQPRKEFGTKNGIGDIIRQTMLANQTQIDVSTSRSGAITFIIKGKPENVQRSRRYIMKELALRQSLTVNIPRSVLPHIIGAKGKTLKGIEERSAAKIQTPKRDDTNSSTLSSEPGNEFDEIAEEPSVGITVEGDFEGVAIAKAEIDAIVNDKTSHTSIKFTTVAPEFYNLIAGPHRINVQKWEKDWDLKIHIPVSTMAEDGQSPTSIAISGDKDQVKQAREIIENIYSDLKTTTISAQIHVPKPQHKFIVGEKGNSIQEILAESDCSVIVPPAGSLSDEIFVRGPPAKVGMGISMVMDKANSVSMTTLDILPAHKSRTDNPARHSRDLTRYFLRMKEFHRLETEHQVSIHFPRISDLEDENIKDCVWEISGKVKQNVDKVRVILRDLVKDYSPHRFAYIDIDSLLHRHIVGRNGRNLQKMNKENFVEIMLATEDESDSEVCLVYVGKPGEQLPSVAEITRALNTVKELLQKITSEAANLVRQRYTVPVKYHKSIFGPNGTTLNTFTGGSESRVRVTFGKQLNKRNRKPIDDCDDDTIIVHGPSEEVERVIREMRKYVEELKHHDVMNSYTDTFEFPQKYKKNLRGKGDANITKYREELGVNIKCGEGKIEIQGIKKNVEEARRRIESLVERLKDETVRRLKVPIEHHSALIGKNGHLVKRLEEKYAVRINFPRTGEALGDGTDRPSASDEVVIKGGKKGVLSAEDELRDLLNYEAEHGHSAVITVPSKAISRIVGKGGNTINDLKLETATRIEIERAEDKGDTATTTIQIFGTKSGVSKAKAAILEVSGEVEREVEKIMYIDSQYHRNLIGPGGSTVRSILIEAGVEGDPFMLTRMVRFPRPGTNSDLVELRGDKVIIEKVMKEFNRIVNDLKCRVTETISVPADQVSLIIGRGGSVRRDLESKYRVQLDISRISKDASQDGIVKISGMSDAVAKAKEAIANLIKKQSVNCLMVPEQFHRILADNGSTIRKLRLDYKVTVDHSGHSLPALSEHLKPRSNGSAAKIDNDNETDENSYPWDVIEREETPAGQDIPWNLKGEKTNIDKANVFIRELLEQAKKQTHIGYLSIPTIKHRYIIGPGGSRINSIRAETGCAIDVPKRIGDDVIVIRGSKDGIEDARGLIVKATATPSGASTPRNGSDHGRGRRR</sequence>
<keyword evidence="8" id="KW-1185">Reference proteome</keyword>
<protein>
    <submittedName>
        <fullName evidence="7">Vigilin 1</fullName>
    </submittedName>
</protein>
<feature type="domain" description="K Homology" evidence="6">
    <location>
        <begin position="835"/>
        <end position="907"/>
    </location>
</feature>
<feature type="region of interest" description="Disordered" evidence="5">
    <location>
        <begin position="1105"/>
        <end position="1132"/>
    </location>
</feature>
<dbReference type="AlphaFoldDB" id="A0A1U7LWF5"/>
<feature type="compositionally biased region" description="Polar residues" evidence="5">
    <location>
        <begin position="1245"/>
        <end position="1255"/>
    </location>
</feature>
<feature type="coiled-coil region" evidence="4">
    <location>
        <begin position="729"/>
        <end position="756"/>
    </location>
</feature>
<evidence type="ECO:0000256" key="1">
    <source>
        <dbReference type="ARBA" id="ARBA00022737"/>
    </source>
</evidence>
<feature type="domain" description="K Homology" evidence="6">
    <location>
        <begin position="685"/>
        <end position="748"/>
    </location>
</feature>
<feature type="domain" description="K Homology" evidence="6">
    <location>
        <begin position="596"/>
        <end position="676"/>
    </location>
</feature>
<dbReference type="CDD" id="cd00105">
    <property type="entry name" value="KH-I"/>
    <property type="match status" value="2"/>
</dbReference>
<feature type="region of interest" description="Disordered" evidence="5">
    <location>
        <begin position="1"/>
        <end position="53"/>
    </location>
</feature>
<evidence type="ECO:0000313" key="7">
    <source>
        <dbReference type="EMBL" id="OLL26903.1"/>
    </source>
</evidence>
<organism evidence="7 8">
    <name type="scientific">Neolecta irregularis (strain DAH-3)</name>
    <dbReference type="NCBI Taxonomy" id="1198029"/>
    <lineage>
        <taxon>Eukaryota</taxon>
        <taxon>Fungi</taxon>
        <taxon>Dikarya</taxon>
        <taxon>Ascomycota</taxon>
        <taxon>Taphrinomycotina</taxon>
        <taxon>Neolectales</taxon>
        <taxon>Neolectaceae</taxon>
        <taxon>Neolecta</taxon>
    </lineage>
</organism>
<reference evidence="7 8" key="1">
    <citation type="submission" date="2016-04" db="EMBL/GenBank/DDBJ databases">
        <title>Evolutionary innovation and constraint leading to complex multicellularity in the Ascomycota.</title>
        <authorList>
            <person name="Cisse O."/>
            <person name="Nguyen A."/>
            <person name="Hewitt D.A."/>
            <person name="Jedd G."/>
            <person name="Stajich J.E."/>
        </authorList>
    </citation>
    <scope>NUCLEOTIDE SEQUENCE [LARGE SCALE GENOMIC DNA]</scope>
    <source>
        <strain evidence="7 8">DAH-3</strain>
    </source>
</reference>
<feature type="region of interest" description="Disordered" evidence="5">
    <location>
        <begin position="1243"/>
        <end position="1265"/>
    </location>
</feature>
<feature type="domain" description="K Homology" evidence="6">
    <location>
        <begin position="180"/>
        <end position="268"/>
    </location>
</feature>
<feature type="domain" description="K Homology" evidence="6">
    <location>
        <begin position="511"/>
        <end position="588"/>
    </location>
</feature>
<dbReference type="GO" id="GO:0003723">
    <property type="term" value="F:RNA binding"/>
    <property type="evidence" value="ECO:0007669"/>
    <property type="project" value="UniProtKB-UniRule"/>
</dbReference>
<dbReference type="OMA" id="DHAGQQV"/>
<dbReference type="PANTHER" id="PTHR10288">
    <property type="entry name" value="KH DOMAIN CONTAINING RNA BINDING PROTEIN"/>
    <property type="match status" value="1"/>
</dbReference>
<keyword evidence="4" id="KW-0175">Coiled coil</keyword>
<feature type="compositionally biased region" description="Basic and acidic residues" evidence="5">
    <location>
        <begin position="211"/>
        <end position="223"/>
    </location>
</feature>
<dbReference type="InterPro" id="IPR004087">
    <property type="entry name" value="KH_dom"/>
</dbReference>
<accession>A0A1U7LWF5</accession>
<keyword evidence="2 3" id="KW-0694">RNA-binding</keyword>
<dbReference type="InterPro" id="IPR004088">
    <property type="entry name" value="KH_dom_type_1"/>
</dbReference>
<evidence type="ECO:0000256" key="2">
    <source>
        <dbReference type="ARBA" id="ARBA00022884"/>
    </source>
</evidence>
<dbReference type="GO" id="GO:0005783">
    <property type="term" value="C:endoplasmic reticulum"/>
    <property type="evidence" value="ECO:0007669"/>
    <property type="project" value="EnsemblFungi"/>
</dbReference>
<dbReference type="InterPro" id="IPR054548">
    <property type="entry name" value="SCP160-like_KH"/>
</dbReference>
<evidence type="ECO:0000313" key="8">
    <source>
        <dbReference type="Proteomes" id="UP000186594"/>
    </source>
</evidence>
<evidence type="ECO:0000256" key="5">
    <source>
        <dbReference type="SAM" id="MobiDB-lite"/>
    </source>
</evidence>
<feature type="compositionally biased region" description="Basic and acidic residues" evidence="5">
    <location>
        <begin position="1256"/>
        <end position="1265"/>
    </location>
</feature>